<comment type="caution">
    <text evidence="6">The sequence shown here is derived from an EMBL/GenBank/DDBJ whole genome shotgun (WGS) entry which is preliminary data.</text>
</comment>
<keyword evidence="2" id="KW-0645">Protease</keyword>
<dbReference type="EMBL" id="SDMP01000004">
    <property type="protein sequence ID" value="RYR62998.1"/>
    <property type="molecule type" value="Genomic_DNA"/>
</dbReference>
<dbReference type="GO" id="GO:0008234">
    <property type="term" value="F:cysteine-type peptidase activity"/>
    <property type="evidence" value="ECO:0007669"/>
    <property type="project" value="InterPro"/>
</dbReference>
<evidence type="ECO:0000259" key="5">
    <source>
        <dbReference type="Pfam" id="PF02902"/>
    </source>
</evidence>
<feature type="domain" description="Ubiquitin-like protease family profile" evidence="5">
    <location>
        <begin position="128"/>
        <end position="163"/>
    </location>
</feature>
<organism evidence="6 7">
    <name type="scientific">Arachis hypogaea</name>
    <name type="common">Peanut</name>
    <dbReference type="NCBI Taxonomy" id="3818"/>
    <lineage>
        <taxon>Eukaryota</taxon>
        <taxon>Viridiplantae</taxon>
        <taxon>Streptophyta</taxon>
        <taxon>Embryophyta</taxon>
        <taxon>Tracheophyta</taxon>
        <taxon>Spermatophyta</taxon>
        <taxon>Magnoliopsida</taxon>
        <taxon>eudicotyledons</taxon>
        <taxon>Gunneridae</taxon>
        <taxon>Pentapetalae</taxon>
        <taxon>rosids</taxon>
        <taxon>fabids</taxon>
        <taxon>Fabales</taxon>
        <taxon>Fabaceae</taxon>
        <taxon>Papilionoideae</taxon>
        <taxon>50 kb inversion clade</taxon>
        <taxon>dalbergioids sensu lato</taxon>
        <taxon>Dalbergieae</taxon>
        <taxon>Pterocarpus clade</taxon>
        <taxon>Arachis</taxon>
    </lineage>
</organism>
<sequence length="171" mass="19699">MQITSTNSSSILDPPGVVQSSESTKTSDLTSILPIQPKMLFHSDITREATTPSNGQPNVREGAILLKVINLVALIMTRVFRHRNEDPIYWFMPEYFARYALSDKYKPAEVILDFLRAYMSLKVSHVIRVFIPIYEEQHWYLVIVDFTSCRLILLDSLSLCRKTSTTQKERN</sequence>
<dbReference type="Pfam" id="PF02902">
    <property type="entry name" value="Peptidase_C48"/>
    <property type="match status" value="1"/>
</dbReference>
<dbReference type="Proteomes" id="UP000289738">
    <property type="component" value="Chromosome A04"/>
</dbReference>
<evidence type="ECO:0000256" key="4">
    <source>
        <dbReference type="SAM" id="MobiDB-lite"/>
    </source>
</evidence>
<dbReference type="InterPro" id="IPR003653">
    <property type="entry name" value="Peptidase_C48_C"/>
</dbReference>
<proteinExistence type="inferred from homology"/>
<dbReference type="GO" id="GO:0006508">
    <property type="term" value="P:proteolysis"/>
    <property type="evidence" value="ECO:0007669"/>
    <property type="project" value="UniProtKB-KW"/>
</dbReference>
<dbReference type="SUPFAM" id="SSF54001">
    <property type="entry name" value="Cysteine proteinases"/>
    <property type="match status" value="1"/>
</dbReference>
<reference evidence="6 7" key="1">
    <citation type="submission" date="2019-01" db="EMBL/GenBank/DDBJ databases">
        <title>Sequencing of cultivated peanut Arachis hypogaea provides insights into genome evolution and oil improvement.</title>
        <authorList>
            <person name="Chen X."/>
        </authorList>
    </citation>
    <scope>NUCLEOTIDE SEQUENCE [LARGE SCALE GENOMIC DNA]</scope>
    <source>
        <strain evidence="7">cv. Fuhuasheng</strain>
        <tissue evidence="6">Leaves</tissue>
    </source>
</reference>
<dbReference type="AlphaFoldDB" id="A0A445DIJ2"/>
<gene>
    <name evidence="6" type="ORF">Ahy_A04g020780</name>
</gene>
<evidence type="ECO:0000256" key="1">
    <source>
        <dbReference type="ARBA" id="ARBA00005234"/>
    </source>
</evidence>
<evidence type="ECO:0000256" key="3">
    <source>
        <dbReference type="ARBA" id="ARBA00022801"/>
    </source>
</evidence>
<evidence type="ECO:0000256" key="2">
    <source>
        <dbReference type="ARBA" id="ARBA00022670"/>
    </source>
</evidence>
<name>A0A445DIJ2_ARAHY</name>
<feature type="compositionally biased region" description="Polar residues" evidence="4">
    <location>
        <begin position="1"/>
        <end position="11"/>
    </location>
</feature>
<dbReference type="Gene3D" id="3.40.395.10">
    <property type="entry name" value="Adenoviral Proteinase, Chain A"/>
    <property type="match status" value="1"/>
</dbReference>
<feature type="region of interest" description="Disordered" evidence="4">
    <location>
        <begin position="1"/>
        <end position="25"/>
    </location>
</feature>
<keyword evidence="3" id="KW-0378">Hydrolase</keyword>
<keyword evidence="7" id="KW-1185">Reference proteome</keyword>
<comment type="similarity">
    <text evidence="1">Belongs to the peptidase C48 family.</text>
</comment>
<accession>A0A445DIJ2</accession>
<evidence type="ECO:0000313" key="7">
    <source>
        <dbReference type="Proteomes" id="UP000289738"/>
    </source>
</evidence>
<evidence type="ECO:0000313" key="6">
    <source>
        <dbReference type="EMBL" id="RYR62998.1"/>
    </source>
</evidence>
<protein>
    <recommendedName>
        <fullName evidence="5">Ubiquitin-like protease family profile domain-containing protein</fullName>
    </recommendedName>
</protein>
<dbReference type="InterPro" id="IPR038765">
    <property type="entry name" value="Papain-like_cys_pep_sf"/>
</dbReference>